<dbReference type="Proteomes" id="UP000193986">
    <property type="component" value="Unassembled WGS sequence"/>
</dbReference>
<keyword evidence="5 9" id="KW-1133">Transmembrane helix</keyword>
<keyword evidence="7" id="KW-1015">Disulfide bond</keyword>
<reference evidence="11 12" key="1">
    <citation type="submission" date="2016-07" db="EMBL/GenBank/DDBJ databases">
        <title>Pervasive Adenine N6-methylation of Active Genes in Fungi.</title>
        <authorList>
            <consortium name="DOE Joint Genome Institute"/>
            <person name="Mondo S.J."/>
            <person name="Dannebaum R.O."/>
            <person name="Kuo R.C."/>
            <person name="Labutti K."/>
            <person name="Haridas S."/>
            <person name="Kuo A."/>
            <person name="Salamov A."/>
            <person name="Ahrendt S.R."/>
            <person name="Lipzen A."/>
            <person name="Sullivan W."/>
            <person name="Andreopoulos W.B."/>
            <person name="Clum A."/>
            <person name="Lindquist E."/>
            <person name="Daum C."/>
            <person name="Ramamoorthy G.K."/>
            <person name="Gryganskyi A."/>
            <person name="Culley D."/>
            <person name="Magnuson J.K."/>
            <person name="James T.Y."/>
            <person name="O'Malley M.A."/>
            <person name="Stajich J.E."/>
            <person name="Spatafora J.W."/>
            <person name="Visel A."/>
            <person name="Grigoriev I.V."/>
        </authorList>
    </citation>
    <scope>NUCLEOTIDE SEQUENCE [LARGE SCALE GENOMIC DNA]</scope>
    <source>
        <strain evidence="11 12">68-887.2</strain>
    </source>
</reference>
<accession>A0A1Y2AY22</accession>
<proteinExistence type="predicted"/>
<dbReference type="GO" id="GO:0010008">
    <property type="term" value="C:endosome membrane"/>
    <property type="evidence" value="ECO:0007669"/>
    <property type="project" value="UniProtKB-SubCell"/>
</dbReference>
<evidence type="ECO:0000313" key="12">
    <source>
        <dbReference type="Proteomes" id="UP000193986"/>
    </source>
</evidence>
<keyword evidence="4" id="KW-0732">Signal</keyword>
<dbReference type="AlphaFoldDB" id="A0A1Y2AY22"/>
<evidence type="ECO:0000256" key="9">
    <source>
        <dbReference type="SAM" id="Phobius"/>
    </source>
</evidence>
<dbReference type="GO" id="GO:0005770">
    <property type="term" value="C:late endosome"/>
    <property type="evidence" value="ECO:0007669"/>
    <property type="project" value="TreeGrafter"/>
</dbReference>
<comment type="caution">
    <text evidence="11">The sequence shown here is derived from an EMBL/GenBank/DDBJ whole genome shotgun (WGS) entry which is preliminary data.</text>
</comment>
<evidence type="ECO:0000256" key="7">
    <source>
        <dbReference type="ARBA" id="ARBA00023157"/>
    </source>
</evidence>
<dbReference type="Gene3D" id="2.70.130.10">
    <property type="entry name" value="Mannose-6-phosphate receptor binding domain"/>
    <property type="match status" value="1"/>
</dbReference>
<organism evidence="11 12">
    <name type="scientific">Naematelia encephala</name>
    <dbReference type="NCBI Taxonomy" id="71784"/>
    <lineage>
        <taxon>Eukaryota</taxon>
        <taxon>Fungi</taxon>
        <taxon>Dikarya</taxon>
        <taxon>Basidiomycota</taxon>
        <taxon>Agaricomycotina</taxon>
        <taxon>Tremellomycetes</taxon>
        <taxon>Tremellales</taxon>
        <taxon>Naemateliaceae</taxon>
        <taxon>Naematelia</taxon>
    </lineage>
</organism>
<keyword evidence="6 9" id="KW-0472">Membrane</keyword>
<dbReference type="PANTHER" id="PTHR15071:SF0">
    <property type="entry name" value="MANNOSE 6-PHOSPHATE RECEPTOR-LIKE PROTEIN 1"/>
    <property type="match status" value="1"/>
</dbReference>
<sequence length="308" mass="33391">MSADTPCTLTLADGTHYDLSSLASAKADYEAKVGETSYKLNVCRGVVSELWHLDDAENVGGFVSRQGGDFSLGRVNSTLYLSPASNEPMLYIQNGSPCPHNSDELASTAIRFICSPSDFHAGTPILVAALPPDDPSRTCHFFFEWSTHVACPTNAKAQLGTSHYVAFGAILFIAFLTWFGGHTIYNRFYLKRRGLDQFPIPKISLPSAPALSFRSDGQSTIPKPGGFWKRRSQRNGYTNIRADDNDEHEGFAGRFSLEEDDEDAEDLTGGGVDARALGGETHAWRGTARGDSQQGHASVGVHQGLVDV</sequence>
<feature type="region of interest" description="Disordered" evidence="8">
    <location>
        <begin position="286"/>
        <end position="308"/>
    </location>
</feature>
<evidence type="ECO:0000256" key="2">
    <source>
        <dbReference type="ARBA" id="ARBA00022448"/>
    </source>
</evidence>
<evidence type="ECO:0000256" key="6">
    <source>
        <dbReference type="ARBA" id="ARBA00023136"/>
    </source>
</evidence>
<evidence type="ECO:0000256" key="1">
    <source>
        <dbReference type="ARBA" id="ARBA00004308"/>
    </source>
</evidence>
<evidence type="ECO:0000256" key="8">
    <source>
        <dbReference type="SAM" id="MobiDB-lite"/>
    </source>
</evidence>
<dbReference type="Pfam" id="PF00878">
    <property type="entry name" value="CIMR"/>
    <property type="match status" value="1"/>
</dbReference>
<feature type="domain" description="MRH" evidence="10">
    <location>
        <begin position="5"/>
        <end position="153"/>
    </location>
</feature>
<dbReference type="GO" id="GO:0000139">
    <property type="term" value="C:Golgi membrane"/>
    <property type="evidence" value="ECO:0007669"/>
    <property type="project" value="UniProtKB-SubCell"/>
</dbReference>
<evidence type="ECO:0000259" key="10">
    <source>
        <dbReference type="PROSITE" id="PS51914"/>
    </source>
</evidence>
<dbReference type="InParanoid" id="A0A1Y2AY22"/>
<keyword evidence="3 9" id="KW-0812">Transmembrane</keyword>
<name>A0A1Y2AY22_9TREE</name>
<evidence type="ECO:0000256" key="3">
    <source>
        <dbReference type="ARBA" id="ARBA00022692"/>
    </source>
</evidence>
<dbReference type="InterPro" id="IPR044865">
    <property type="entry name" value="MRH_dom"/>
</dbReference>
<dbReference type="FunCoup" id="A0A1Y2AY22">
    <property type="interactions" value="65"/>
</dbReference>
<keyword evidence="2" id="KW-0813">Transport</keyword>
<dbReference type="EMBL" id="MCFC01000038">
    <property type="protein sequence ID" value="ORY27462.1"/>
    <property type="molecule type" value="Genomic_DNA"/>
</dbReference>
<keyword evidence="12" id="KW-1185">Reference proteome</keyword>
<evidence type="ECO:0000313" key="11">
    <source>
        <dbReference type="EMBL" id="ORY27462.1"/>
    </source>
</evidence>
<dbReference type="PROSITE" id="PS51914">
    <property type="entry name" value="MRH"/>
    <property type="match status" value="1"/>
</dbReference>
<dbReference type="GO" id="GO:0007034">
    <property type="term" value="P:vacuolar transport"/>
    <property type="evidence" value="ECO:0007669"/>
    <property type="project" value="TreeGrafter"/>
</dbReference>
<evidence type="ECO:0000256" key="4">
    <source>
        <dbReference type="ARBA" id="ARBA00022729"/>
    </source>
</evidence>
<dbReference type="InterPro" id="IPR000479">
    <property type="entry name" value="CIMR_rpt"/>
</dbReference>
<evidence type="ECO:0000256" key="5">
    <source>
        <dbReference type="ARBA" id="ARBA00022989"/>
    </source>
</evidence>
<dbReference type="STRING" id="71784.A0A1Y2AY22"/>
<gene>
    <name evidence="11" type="ORF">BCR39DRAFT_594461</name>
</gene>
<comment type="subcellular location">
    <subcellularLocation>
        <location evidence="1">Endomembrane system</location>
    </subcellularLocation>
</comment>
<keyword evidence="11" id="KW-0675">Receptor</keyword>
<dbReference type="OrthoDB" id="4504960at2759"/>
<feature type="transmembrane region" description="Helical" evidence="9">
    <location>
        <begin position="164"/>
        <end position="185"/>
    </location>
</feature>
<protein>
    <submittedName>
        <fullName evidence="11">Mannose-6-phosphate receptor binding domain-containing protein</fullName>
    </submittedName>
</protein>
<dbReference type="SUPFAM" id="SSF50911">
    <property type="entry name" value="Mannose 6-phosphate receptor domain"/>
    <property type="match status" value="1"/>
</dbReference>
<dbReference type="PANTHER" id="PTHR15071">
    <property type="entry name" value="MANNOSE-6-PHOSPHATE RECEPTOR FAMILY MEMBER"/>
    <property type="match status" value="1"/>
</dbReference>
<dbReference type="InterPro" id="IPR009011">
    <property type="entry name" value="Man6P_isomerase_rcpt-bd_dom_sf"/>
</dbReference>